<keyword evidence="2" id="KW-1227">Viral tail protein</keyword>
<name>A0A5Q2F3L1_9CAUD</name>
<sequence>MTALDTWFSALDIAPDYNTMHYVAGTGGNQFEFNFTGGYLNKVDIKAYKVKDGTTETVPMTLDFTGTNLVTTSEVVPVGWTCVLYRETPKTVPLISFVDGAMITASNLDRNAKQAIFAVAELIDRFKATNVVADQAVDIANEAKALAGSAVSTANSAKAEVADVRAHALRAADKPIAALPDREARRDGILAFDSGDNPVIVPADWESNTGLALLLADKNDPGRGASRIGWEGSDVGTLLNGLRGMQVERVLGNRVGFANWPQGKMCVHNGKVHMGFNFGRMHGGLSLHAYVTSTEDGRNFATPSLVAAPTATEEATWWGMMSLGDKMVGTVRFRFGGGGETPPMRNVIYESNAAGTVWKPVREIVYKTPAGNDISMMQGGILLSTGEIAFSYQDGAGYIGIIALDPANNYDFRIVQLRDPTNNSVDGLGKAAIQVELNMLRREDTDKILVVSRTQRGDIEKPLIWVLNGDLSSTTGPVETDIPVNVNPVTPVFSPDFKNVLFFYSERYNRPTKKAGLYVAEVPLNDAFTLSWTNVQHKYLMQLSGGPSSKGGVAGVQHAVRRDDKVYVGVATRVNNSDEGSDLLFVTLDYSDKKPAVSPSTGSLGSATVNQDVEISLNKLGDYAPRVRMGGKSIISYDGLGYAYGYNNGNLGYDSWSLYTGHTRPAIKVEASTGNAENERGRTLFQQKPTFTQLATFEMGAWLPAGQTLHLGDKARIRVGGTPTRLGQSFLYYDDTTKELQLGTPTVDSGYTVKFMSAVAQGYIFSRSAGQPGAAVNFTLEDADGNQTTLTAGGGYGTLRVTNKLGIEALRIADNTSAQFASGVAVGSVLMNALPSGTLGMQVYVRNARKLHERTASPQLPGTGTLAYFDGATWLFVSDDTPLQ</sequence>
<feature type="domain" description="Bacteriophage T7 tail fibre protein-like N-terminal" evidence="4">
    <location>
        <begin position="27"/>
        <end position="133"/>
    </location>
</feature>
<dbReference type="Proteomes" id="UP000355922">
    <property type="component" value="Segment"/>
</dbReference>
<comment type="subcellular location">
    <subcellularLocation>
        <location evidence="1">Virion</location>
    </subcellularLocation>
</comment>
<evidence type="ECO:0000256" key="3">
    <source>
        <dbReference type="ARBA" id="ARBA00022844"/>
    </source>
</evidence>
<protein>
    <recommendedName>
        <fullName evidence="4">Bacteriophage T7 tail fibre protein-like N-terminal domain-containing protein</fullName>
    </recommendedName>
</protein>
<dbReference type="Pfam" id="PF03906">
    <property type="entry name" value="Phage_T7_tail"/>
    <property type="match status" value="1"/>
</dbReference>
<dbReference type="InterPro" id="IPR005604">
    <property type="entry name" value="Phage_T7_tail_fibre-like_N"/>
</dbReference>
<evidence type="ECO:0000256" key="1">
    <source>
        <dbReference type="ARBA" id="ARBA00004328"/>
    </source>
</evidence>
<reference evidence="5 6" key="1">
    <citation type="submission" date="2019-09" db="EMBL/GenBank/DDBJ databases">
        <authorList>
            <person name="Zaczek-Moczydlowska M."/>
        </authorList>
    </citation>
    <scope>NUCLEOTIDE SEQUENCE [LARGE SCALE GENOMIC DNA]</scope>
</reference>
<evidence type="ECO:0000313" key="6">
    <source>
        <dbReference type="Proteomes" id="UP000355922"/>
    </source>
</evidence>
<organism evidence="5 6">
    <name type="scientific">Pectobacterium phage MA13</name>
    <dbReference type="NCBI Taxonomy" id="2662284"/>
    <lineage>
        <taxon>Viruses</taxon>
        <taxon>Duplodnaviria</taxon>
        <taxon>Heunggongvirae</taxon>
        <taxon>Uroviricota</taxon>
        <taxon>Caudoviricetes</taxon>
        <taxon>Autographivirales</taxon>
        <taxon>Autonotataviridae</taxon>
        <taxon>Melnykvirinae</taxon>
        <taxon>Daeravirus</taxon>
        <taxon>Daeravirus MA13</taxon>
    </lineage>
</organism>
<evidence type="ECO:0000313" key="5">
    <source>
        <dbReference type="EMBL" id="QGF20975.1"/>
    </source>
</evidence>
<gene>
    <name evidence="5" type="ORF">MA13_gp31</name>
</gene>
<evidence type="ECO:0000259" key="4">
    <source>
        <dbReference type="Pfam" id="PF03906"/>
    </source>
</evidence>
<keyword evidence="6" id="KW-1185">Reference proteome</keyword>
<dbReference type="EMBL" id="MN509793">
    <property type="protein sequence ID" value="QGF20975.1"/>
    <property type="molecule type" value="Genomic_DNA"/>
</dbReference>
<proteinExistence type="predicted"/>
<dbReference type="GO" id="GO:0098015">
    <property type="term" value="C:virus tail"/>
    <property type="evidence" value="ECO:0007669"/>
    <property type="project" value="UniProtKB-KW"/>
</dbReference>
<keyword evidence="3" id="KW-0946">Virion</keyword>
<dbReference type="Gene3D" id="2.120.10.10">
    <property type="match status" value="1"/>
</dbReference>
<accession>A0A5Q2F3L1</accession>
<evidence type="ECO:0000256" key="2">
    <source>
        <dbReference type="ARBA" id="ARBA00022732"/>
    </source>
</evidence>